<dbReference type="InterPro" id="IPR011652">
    <property type="entry name" value="MORN_2"/>
</dbReference>
<protein>
    <submittedName>
        <fullName evidence="1">Nicotinic acid mononucleotide adenyltransferase</fullName>
    </submittedName>
</protein>
<keyword evidence="2" id="KW-1185">Reference proteome</keyword>
<accession>A0ABR7QJM5</accession>
<evidence type="ECO:0000313" key="1">
    <source>
        <dbReference type="EMBL" id="MBC8767390.1"/>
    </source>
</evidence>
<comment type="caution">
    <text evidence="1">The sequence shown here is derived from an EMBL/GenBank/DDBJ whole genome shotgun (WGS) entry which is preliminary data.</text>
</comment>
<organism evidence="1 2">
    <name type="scientific">Arenibacter arenosicollis</name>
    <dbReference type="NCBI Taxonomy" id="2762274"/>
    <lineage>
        <taxon>Bacteria</taxon>
        <taxon>Pseudomonadati</taxon>
        <taxon>Bacteroidota</taxon>
        <taxon>Flavobacteriia</taxon>
        <taxon>Flavobacteriales</taxon>
        <taxon>Flavobacteriaceae</taxon>
        <taxon>Arenibacter</taxon>
    </lineage>
</organism>
<proteinExistence type="predicted"/>
<dbReference type="EMBL" id="JACLHY010000003">
    <property type="protein sequence ID" value="MBC8767390.1"/>
    <property type="molecule type" value="Genomic_DNA"/>
</dbReference>
<dbReference type="SUPFAM" id="SSF82185">
    <property type="entry name" value="Histone H3 K4-specific methyltransferase SET7/9 N-terminal domain"/>
    <property type="match status" value="1"/>
</dbReference>
<name>A0ABR7QJM5_9FLAO</name>
<dbReference type="Proteomes" id="UP000618952">
    <property type="component" value="Unassembled WGS sequence"/>
</dbReference>
<sequence length="117" mass="13303">MKGITLVFALIFSVVINAQDIRPVFEQDGDVLKATYFHDNGVVSQEGHFLQGKLHGEWKMFNEDGKKIAMGEYTQGKKTGKWFFWDAKKLKEVDFLDGKIANVTQWNGVGELAIHKQ</sequence>
<gene>
    <name evidence="1" type="ORF">H4O18_05240</name>
</gene>
<reference evidence="1 2" key="1">
    <citation type="submission" date="2020-08" db="EMBL/GenBank/DDBJ databases">
        <title>Arenibacter gaetbuli sp. nov., isolated from a sand dune.</title>
        <authorList>
            <person name="Park S."/>
            <person name="Yoon J.-H."/>
        </authorList>
    </citation>
    <scope>NUCLEOTIDE SEQUENCE [LARGE SCALE GENOMIC DNA]</scope>
    <source>
        <strain evidence="1 2">BSSL-BM3</strain>
    </source>
</reference>
<dbReference type="Pfam" id="PF07661">
    <property type="entry name" value="MORN_2"/>
    <property type="match status" value="2"/>
</dbReference>
<dbReference type="Gene3D" id="2.20.110.10">
    <property type="entry name" value="Histone H3 K4-specific methyltransferase SET7/9 N-terminal domain"/>
    <property type="match status" value="1"/>
</dbReference>
<dbReference type="RefSeq" id="WP_187582125.1">
    <property type="nucleotide sequence ID" value="NZ_JACLHY010000003.1"/>
</dbReference>
<evidence type="ECO:0000313" key="2">
    <source>
        <dbReference type="Proteomes" id="UP000618952"/>
    </source>
</evidence>